<dbReference type="InterPro" id="IPR038084">
    <property type="entry name" value="PduO/GlcC-like_sf"/>
</dbReference>
<sequence length="178" mass="18719">MRYLTALIGAACIAFVSATGAFAQVPSNPDNPNDVVPDALAPPPYGEPINLETAKKVAAAAVAETQKRNWNAFCIAIVNPAGELVYFEKQDNCQYASIGVSQHKARTTTRYRRPTLTFENLIGKGAYFTYLTTLDDVIASRGGNLLIVDGKIVGAIGVSGGSGSQDNVISLAGQAALK</sequence>
<comment type="caution">
    <text evidence="2">The sequence shown here is derived from an EMBL/GenBank/DDBJ whole genome shotgun (WGS) entry which is preliminary data.</text>
</comment>
<proteinExistence type="predicted"/>
<dbReference type="SUPFAM" id="SSF143744">
    <property type="entry name" value="GlcG-like"/>
    <property type="match status" value="1"/>
</dbReference>
<dbReference type="Proteomes" id="UP000321304">
    <property type="component" value="Unassembled WGS sequence"/>
</dbReference>
<protein>
    <submittedName>
        <fullName evidence="2">Uncharacterized protein GlcG (DUF336 family)</fullName>
    </submittedName>
</protein>
<dbReference type="OrthoDB" id="7222954at2"/>
<dbReference type="Gene3D" id="3.30.450.150">
    <property type="entry name" value="Haem-degrading domain"/>
    <property type="match status" value="1"/>
</dbReference>
<evidence type="ECO:0000313" key="2">
    <source>
        <dbReference type="EMBL" id="TWC05919.1"/>
    </source>
</evidence>
<dbReference type="AlphaFoldDB" id="A0A560MEB5"/>
<dbReference type="Pfam" id="PF03928">
    <property type="entry name" value="HbpS-like"/>
    <property type="match status" value="1"/>
</dbReference>
<dbReference type="PANTHER" id="PTHR34309:SF1">
    <property type="entry name" value="PROTEIN GLCG"/>
    <property type="match status" value="1"/>
</dbReference>
<organism evidence="2 3">
    <name type="scientific">Bradyrhizobium macuxiense</name>
    <dbReference type="NCBI Taxonomy" id="1755647"/>
    <lineage>
        <taxon>Bacteria</taxon>
        <taxon>Pseudomonadati</taxon>
        <taxon>Pseudomonadota</taxon>
        <taxon>Alphaproteobacteria</taxon>
        <taxon>Hyphomicrobiales</taxon>
        <taxon>Nitrobacteraceae</taxon>
        <taxon>Bradyrhizobium</taxon>
    </lineage>
</organism>
<keyword evidence="3" id="KW-1185">Reference proteome</keyword>
<feature type="signal peptide" evidence="1">
    <location>
        <begin position="1"/>
        <end position="23"/>
    </location>
</feature>
<dbReference type="PANTHER" id="PTHR34309">
    <property type="entry name" value="SLR1406 PROTEIN"/>
    <property type="match status" value="1"/>
</dbReference>
<reference evidence="2 3" key="1">
    <citation type="submission" date="2019-06" db="EMBL/GenBank/DDBJ databases">
        <title>Genomic Encyclopedia of Type Strains, Phase IV (KMG-V): Genome sequencing to study the core and pangenomes of soil and plant-associated prokaryotes.</title>
        <authorList>
            <person name="Whitman W."/>
        </authorList>
    </citation>
    <scope>NUCLEOTIDE SEQUENCE [LARGE SCALE GENOMIC DNA]</scope>
    <source>
        <strain evidence="2 3">BR 10355</strain>
    </source>
</reference>
<evidence type="ECO:0000313" key="3">
    <source>
        <dbReference type="Proteomes" id="UP000321304"/>
    </source>
</evidence>
<evidence type="ECO:0000256" key="1">
    <source>
        <dbReference type="SAM" id="SignalP"/>
    </source>
</evidence>
<accession>A0A560MEB5</accession>
<feature type="chain" id="PRO_5022226006" evidence="1">
    <location>
        <begin position="24"/>
        <end position="178"/>
    </location>
</feature>
<gene>
    <name evidence="2" type="ORF">FBZ93_102233</name>
</gene>
<keyword evidence="1" id="KW-0732">Signal</keyword>
<name>A0A560MEB5_9BRAD</name>
<dbReference type="InterPro" id="IPR005624">
    <property type="entry name" value="PduO/GlcC-like"/>
</dbReference>
<dbReference type="RefSeq" id="WP_146984930.1">
    <property type="nucleotide sequence ID" value="NZ_VITY01000002.1"/>
</dbReference>
<dbReference type="InterPro" id="IPR052517">
    <property type="entry name" value="GlcG_carb_metab_protein"/>
</dbReference>
<dbReference type="STRING" id="1755647.AS156_37625"/>
<dbReference type="EMBL" id="VITY01000002">
    <property type="protein sequence ID" value="TWC05919.1"/>
    <property type="molecule type" value="Genomic_DNA"/>
</dbReference>